<reference evidence="5" key="1">
    <citation type="journal article" date="2019" name="Int. J. Syst. Evol. Microbiol.">
        <title>The Global Catalogue of Microorganisms (GCM) 10K type strain sequencing project: providing services to taxonomists for standard genome sequencing and annotation.</title>
        <authorList>
            <consortium name="The Broad Institute Genomics Platform"/>
            <consortium name="The Broad Institute Genome Sequencing Center for Infectious Disease"/>
            <person name="Wu L."/>
            <person name="Ma J."/>
        </authorList>
    </citation>
    <scope>NUCLEOTIDE SEQUENCE [LARGE SCALE GENOMIC DNA]</scope>
    <source>
        <strain evidence="5">CGMCC 1.6964</strain>
    </source>
</reference>
<dbReference type="InterPro" id="IPR043129">
    <property type="entry name" value="ATPase_NBD"/>
</dbReference>
<organism evidence="4 5">
    <name type="scientific">Saccharibacillus kuerlensis</name>
    <dbReference type="NCBI Taxonomy" id="459527"/>
    <lineage>
        <taxon>Bacteria</taxon>
        <taxon>Bacillati</taxon>
        <taxon>Bacillota</taxon>
        <taxon>Bacilli</taxon>
        <taxon>Bacillales</taxon>
        <taxon>Paenibacillaceae</taxon>
        <taxon>Saccharibacillus</taxon>
    </lineage>
</organism>
<evidence type="ECO:0000256" key="1">
    <source>
        <dbReference type="ARBA" id="ARBA00007125"/>
    </source>
</evidence>
<dbReference type="InterPro" id="IPR050273">
    <property type="entry name" value="GppA/Ppx_hydrolase"/>
</dbReference>
<dbReference type="EMBL" id="BMLN01000012">
    <property type="protein sequence ID" value="GGO06776.1"/>
    <property type="molecule type" value="Genomic_DNA"/>
</dbReference>
<evidence type="ECO:0000313" key="4">
    <source>
        <dbReference type="EMBL" id="GGO06776.1"/>
    </source>
</evidence>
<keyword evidence="5" id="KW-1185">Reference proteome</keyword>
<dbReference type="InterPro" id="IPR048950">
    <property type="entry name" value="Ppx_GppA_C"/>
</dbReference>
<dbReference type="Gene3D" id="1.10.3210.10">
    <property type="entry name" value="Hypothetical protein af1432"/>
    <property type="match status" value="1"/>
</dbReference>
<dbReference type="Gene3D" id="3.30.420.150">
    <property type="entry name" value="Exopolyphosphatase. Domain 2"/>
    <property type="match status" value="1"/>
</dbReference>
<dbReference type="PANTHER" id="PTHR30005:SF0">
    <property type="entry name" value="RETROGRADE REGULATION PROTEIN 2"/>
    <property type="match status" value="1"/>
</dbReference>
<dbReference type="InterPro" id="IPR003695">
    <property type="entry name" value="Ppx_GppA_N"/>
</dbReference>
<accession>A0ABQ2L8G8</accession>
<proteinExistence type="inferred from homology"/>
<dbReference type="SUPFAM" id="SSF109604">
    <property type="entry name" value="HD-domain/PDEase-like"/>
    <property type="match status" value="1"/>
</dbReference>
<dbReference type="PANTHER" id="PTHR30005">
    <property type="entry name" value="EXOPOLYPHOSPHATASE"/>
    <property type="match status" value="1"/>
</dbReference>
<comment type="caution">
    <text evidence="4">The sequence shown here is derived from an EMBL/GenBank/DDBJ whole genome shotgun (WGS) entry which is preliminary data.</text>
</comment>
<dbReference type="SUPFAM" id="SSF53067">
    <property type="entry name" value="Actin-like ATPase domain"/>
    <property type="match status" value="2"/>
</dbReference>
<dbReference type="Pfam" id="PF02541">
    <property type="entry name" value="Ppx-GppA"/>
    <property type="match status" value="1"/>
</dbReference>
<dbReference type="CDD" id="cd24052">
    <property type="entry name" value="ASKHA_NBD_HpPPX-GppA-like"/>
    <property type="match status" value="1"/>
</dbReference>
<sequence length="561" mass="62964">MRRPVWFAKVKANEEVKKPAFNQHPAAYVSAGDKELSIFMTTLPETTPREAEQTSLRAGIIDIGSNSIRLVVYESDSGGSYRVLTESREAARLSALVTPDGIMPSPAIYSVVPVLRQFIEICEAYGATKVRAVATAAIRNASNSSQIIEILNRETGLNIEALPGEMEGHYGFIGVVNKIDIAEGFIVDIGGGSTEVTLFQKRRRVSSFSFPFGAVNMNVRFGGSGSWSEERVRELEDFVLAEARKHPWISEHPGLDLVGLGGTIRGIGKMDQRRRNYSLPYTHNYVMQAGDVDHFYRSLPGMDNNGRKQVPGLSKSRTDIMVPGLIILRTLFLHMKAERYIVSGTGLREGLFFELLHPEQAVHENVLEFELRALLSKMPKQRQRHLRHTEHFARLLYEALEEGGESKWNGKLLRVAAWTYQTGTEIGYIDYEEHTQYLLTKRPLAGLTHREIILTALIAGIAGKVKWRKSVTAQTYKDILLPKDEERTRRLGAVLQMAAALDASETQAVTELSAKRSGDRFELELTCRTEAFMEIRDLKVAAKEFEKEWNVKIELRIKSAG</sequence>
<feature type="domain" description="Ppx/GppA phosphatase N-terminal" evidence="2">
    <location>
        <begin position="71"/>
        <end position="357"/>
    </location>
</feature>
<gene>
    <name evidence="4" type="primary">ppx</name>
    <name evidence="4" type="ORF">GCM10010969_34700</name>
</gene>
<feature type="domain" description="Ppx/GppA phosphatase C-terminal" evidence="3">
    <location>
        <begin position="407"/>
        <end position="536"/>
    </location>
</feature>
<dbReference type="Gene3D" id="3.30.420.40">
    <property type="match status" value="1"/>
</dbReference>
<protein>
    <submittedName>
        <fullName evidence="4">Exopolyphosphatase</fullName>
    </submittedName>
</protein>
<dbReference type="Pfam" id="PF21447">
    <property type="entry name" value="Ppx-GppA_III"/>
    <property type="match status" value="1"/>
</dbReference>
<comment type="similarity">
    <text evidence="1">Belongs to the GppA/Ppx family.</text>
</comment>
<dbReference type="Proteomes" id="UP000606653">
    <property type="component" value="Unassembled WGS sequence"/>
</dbReference>
<evidence type="ECO:0000259" key="2">
    <source>
        <dbReference type="Pfam" id="PF02541"/>
    </source>
</evidence>
<name>A0ABQ2L8G8_9BACL</name>
<evidence type="ECO:0000313" key="5">
    <source>
        <dbReference type="Proteomes" id="UP000606653"/>
    </source>
</evidence>
<evidence type="ECO:0000259" key="3">
    <source>
        <dbReference type="Pfam" id="PF21447"/>
    </source>
</evidence>